<evidence type="ECO:0000313" key="3">
    <source>
        <dbReference type="Proteomes" id="UP000663421"/>
    </source>
</evidence>
<accession>A0ABX6WE78</accession>
<dbReference type="Pfam" id="PF01636">
    <property type="entry name" value="APH"/>
    <property type="match status" value="1"/>
</dbReference>
<protein>
    <submittedName>
        <fullName evidence="2">Aminoglycoside phosphotransferase family protein</fullName>
    </submittedName>
</protein>
<keyword evidence="3" id="KW-1185">Reference proteome</keyword>
<sequence length="355" mass="39230">MSVGWQVDVESEARHVLGTSYDIRPRSIERLARDSPNQIWRCTTSDGRYTLKRLGRPGQDRWLAFQDAAIARAAQCGVPTEPLIRAVDGSPTASANGALWQLRRYVPGRHFRDGDPADLRAAAEMVAAVHAVPVDGLPQPGANPIQDMEFWLGADESAIDELGKLVSASASPAMWDEVHETYRDAYRRARAALDLPTYQSLPATLTHGEMAGSNLVFDDEGKLISLLDWDGVDIRPRAYDLARAMLFLARAGRGSFRIHHDLGVDLVLRATAASPLRLDELRALTPILELYCVPTARYLRQMAKTSPATFKWYLGWTAEGARTVRDNVRPAVTRLAEHLERTGVARETAPGLEIS</sequence>
<reference evidence="2 3" key="1">
    <citation type="submission" date="2020-11" db="EMBL/GenBank/DDBJ databases">
        <title>Complete genome sequence unveiled secondary metabolic potentials in Streptomyces solisilvae HNM0141.</title>
        <authorList>
            <person name="Huang X."/>
        </authorList>
    </citation>
    <scope>NUCLEOTIDE SEQUENCE [LARGE SCALE GENOMIC DNA]</scope>
    <source>
        <strain evidence="2 3">HNM0141</strain>
    </source>
</reference>
<gene>
    <name evidence="2" type="ORF">I1A49_36960</name>
</gene>
<evidence type="ECO:0000259" key="1">
    <source>
        <dbReference type="Pfam" id="PF01636"/>
    </source>
</evidence>
<feature type="domain" description="Aminoglycoside phosphotransferase" evidence="1">
    <location>
        <begin position="28"/>
        <end position="257"/>
    </location>
</feature>
<organism evidence="2 3">
    <name type="scientific">Streptomyces malaysiensis</name>
    <dbReference type="NCBI Taxonomy" id="92644"/>
    <lineage>
        <taxon>Bacteria</taxon>
        <taxon>Bacillati</taxon>
        <taxon>Actinomycetota</taxon>
        <taxon>Actinomycetes</taxon>
        <taxon>Kitasatosporales</taxon>
        <taxon>Streptomycetaceae</taxon>
        <taxon>Streptomyces</taxon>
        <taxon>Streptomyces violaceusniger group</taxon>
    </lineage>
</organism>
<dbReference type="Gene3D" id="3.30.200.20">
    <property type="entry name" value="Phosphorylase Kinase, domain 1"/>
    <property type="match status" value="1"/>
</dbReference>
<dbReference type="Gene3D" id="3.90.1200.10">
    <property type="match status" value="1"/>
</dbReference>
<name>A0ABX6WE78_STRMQ</name>
<dbReference type="Proteomes" id="UP000663421">
    <property type="component" value="Chromosome"/>
</dbReference>
<evidence type="ECO:0000313" key="2">
    <source>
        <dbReference type="EMBL" id="QPI59740.1"/>
    </source>
</evidence>
<dbReference type="SUPFAM" id="SSF56112">
    <property type="entry name" value="Protein kinase-like (PK-like)"/>
    <property type="match status" value="1"/>
</dbReference>
<dbReference type="InterPro" id="IPR002575">
    <property type="entry name" value="Aminoglycoside_PTrfase"/>
</dbReference>
<proteinExistence type="predicted"/>
<dbReference type="EMBL" id="CP065050">
    <property type="protein sequence ID" value="QPI59740.1"/>
    <property type="molecule type" value="Genomic_DNA"/>
</dbReference>
<dbReference type="InterPro" id="IPR011009">
    <property type="entry name" value="Kinase-like_dom_sf"/>
</dbReference>